<dbReference type="Pfam" id="PF00665">
    <property type="entry name" value="rve"/>
    <property type="match status" value="1"/>
</dbReference>
<dbReference type="GO" id="GO:0003676">
    <property type="term" value="F:nucleic acid binding"/>
    <property type="evidence" value="ECO:0007669"/>
    <property type="project" value="InterPro"/>
</dbReference>
<evidence type="ECO:0000259" key="2">
    <source>
        <dbReference type="PROSITE" id="PS50994"/>
    </source>
</evidence>
<dbReference type="InterPro" id="IPR012337">
    <property type="entry name" value="RNaseH-like_sf"/>
</dbReference>
<feature type="compositionally biased region" description="Pro residues" evidence="1">
    <location>
        <begin position="804"/>
        <end position="817"/>
    </location>
</feature>
<dbReference type="GO" id="GO:0015074">
    <property type="term" value="P:DNA integration"/>
    <property type="evidence" value="ECO:0007669"/>
    <property type="project" value="InterPro"/>
</dbReference>
<dbReference type="GO" id="GO:0008270">
    <property type="term" value="F:zinc ion binding"/>
    <property type="evidence" value="ECO:0007669"/>
    <property type="project" value="InterPro"/>
</dbReference>
<dbReference type="InterPro" id="IPR025724">
    <property type="entry name" value="GAG-pre-integrase_dom"/>
</dbReference>
<dbReference type="PANTHER" id="PTHR11439:SF455">
    <property type="entry name" value="RLK (RECEPTOR-LIKE PROTEIN KINASE) 8, PUTATIVE-RELATED"/>
    <property type="match status" value="1"/>
</dbReference>
<dbReference type="InterPro" id="IPR057670">
    <property type="entry name" value="SH3_retrovirus"/>
</dbReference>
<dbReference type="Pfam" id="PF13976">
    <property type="entry name" value="gag_pre-integrs"/>
    <property type="match status" value="1"/>
</dbReference>
<dbReference type="Gene3D" id="3.30.420.10">
    <property type="entry name" value="Ribonuclease H-like superfamily/Ribonuclease H"/>
    <property type="match status" value="1"/>
</dbReference>
<evidence type="ECO:0000313" key="3">
    <source>
        <dbReference type="EMBL" id="OTF88164.1"/>
    </source>
</evidence>
<dbReference type="CDD" id="cd09272">
    <property type="entry name" value="RNase_HI_RT_Ty1"/>
    <property type="match status" value="1"/>
</dbReference>
<dbReference type="FunCoup" id="A0A251RWD9">
    <property type="interactions" value="12"/>
</dbReference>
<organism evidence="3 4">
    <name type="scientific">Helianthus annuus</name>
    <name type="common">Common sunflower</name>
    <dbReference type="NCBI Taxonomy" id="4232"/>
    <lineage>
        <taxon>Eukaryota</taxon>
        <taxon>Viridiplantae</taxon>
        <taxon>Streptophyta</taxon>
        <taxon>Embryophyta</taxon>
        <taxon>Tracheophyta</taxon>
        <taxon>Spermatophyta</taxon>
        <taxon>Magnoliopsida</taxon>
        <taxon>eudicotyledons</taxon>
        <taxon>Gunneridae</taxon>
        <taxon>Pentapetalae</taxon>
        <taxon>asterids</taxon>
        <taxon>campanulids</taxon>
        <taxon>Asterales</taxon>
        <taxon>Asteraceae</taxon>
        <taxon>Asteroideae</taxon>
        <taxon>Heliantheae alliance</taxon>
        <taxon>Heliantheae</taxon>
        <taxon>Helianthus</taxon>
    </lineage>
</organism>
<proteinExistence type="predicted"/>
<evidence type="ECO:0000256" key="1">
    <source>
        <dbReference type="SAM" id="MobiDB-lite"/>
    </source>
</evidence>
<dbReference type="InterPro" id="IPR036875">
    <property type="entry name" value="Znf_CCHC_sf"/>
</dbReference>
<gene>
    <name evidence="3" type="ORF">HannXRQ_Chr17g0570071</name>
</gene>
<dbReference type="PANTHER" id="PTHR11439">
    <property type="entry name" value="GAG-POL-RELATED RETROTRANSPOSON"/>
    <property type="match status" value="1"/>
</dbReference>
<protein>
    <submittedName>
        <fullName evidence="3">Putative zinc finger, CCHC-type</fullName>
    </submittedName>
</protein>
<evidence type="ECO:0000313" key="4">
    <source>
        <dbReference type="Proteomes" id="UP000215914"/>
    </source>
</evidence>
<dbReference type="STRING" id="4232.A0A251RWD9"/>
<feature type="compositionally biased region" description="Polar residues" evidence="1">
    <location>
        <begin position="710"/>
        <end position="726"/>
    </location>
</feature>
<keyword evidence="4" id="KW-1185">Reference proteome</keyword>
<reference evidence="4" key="1">
    <citation type="journal article" date="2017" name="Nature">
        <title>The sunflower genome provides insights into oil metabolism, flowering and Asterid evolution.</title>
        <authorList>
            <person name="Badouin H."/>
            <person name="Gouzy J."/>
            <person name="Grassa C.J."/>
            <person name="Murat F."/>
            <person name="Staton S.E."/>
            <person name="Cottret L."/>
            <person name="Lelandais-Briere C."/>
            <person name="Owens G.L."/>
            <person name="Carrere S."/>
            <person name="Mayjonade B."/>
            <person name="Legrand L."/>
            <person name="Gill N."/>
            <person name="Kane N.C."/>
            <person name="Bowers J.E."/>
            <person name="Hubner S."/>
            <person name="Bellec A."/>
            <person name="Berard A."/>
            <person name="Berges H."/>
            <person name="Blanchet N."/>
            <person name="Boniface M.C."/>
            <person name="Brunel D."/>
            <person name="Catrice O."/>
            <person name="Chaidir N."/>
            <person name="Claudel C."/>
            <person name="Donnadieu C."/>
            <person name="Faraut T."/>
            <person name="Fievet G."/>
            <person name="Helmstetter N."/>
            <person name="King M."/>
            <person name="Knapp S.J."/>
            <person name="Lai Z."/>
            <person name="Le Paslier M.C."/>
            <person name="Lippi Y."/>
            <person name="Lorenzon L."/>
            <person name="Mandel J.R."/>
            <person name="Marage G."/>
            <person name="Marchand G."/>
            <person name="Marquand E."/>
            <person name="Bret-Mestries E."/>
            <person name="Morien E."/>
            <person name="Nambeesan S."/>
            <person name="Nguyen T."/>
            <person name="Pegot-Espagnet P."/>
            <person name="Pouilly N."/>
            <person name="Raftis F."/>
            <person name="Sallet E."/>
            <person name="Schiex T."/>
            <person name="Thomas J."/>
            <person name="Vandecasteele C."/>
            <person name="Vares D."/>
            <person name="Vear F."/>
            <person name="Vautrin S."/>
            <person name="Crespi M."/>
            <person name="Mangin B."/>
            <person name="Burke J.M."/>
            <person name="Salse J."/>
            <person name="Munos S."/>
            <person name="Vincourt P."/>
            <person name="Rieseberg L.H."/>
            <person name="Langlade N.B."/>
        </authorList>
    </citation>
    <scope>NUCLEOTIDE SEQUENCE [LARGE SCALE GENOMIC DNA]</scope>
    <source>
        <strain evidence="4">cv. SF193</strain>
    </source>
</reference>
<feature type="compositionally biased region" description="Polar residues" evidence="1">
    <location>
        <begin position="752"/>
        <end position="781"/>
    </location>
</feature>
<dbReference type="Pfam" id="PF14223">
    <property type="entry name" value="Retrotran_gag_2"/>
    <property type="match status" value="1"/>
</dbReference>
<feature type="compositionally biased region" description="Polar residues" evidence="1">
    <location>
        <begin position="351"/>
        <end position="366"/>
    </location>
</feature>
<dbReference type="EMBL" id="CM007906">
    <property type="protein sequence ID" value="OTF88164.1"/>
    <property type="molecule type" value="Genomic_DNA"/>
</dbReference>
<dbReference type="Pfam" id="PF07727">
    <property type="entry name" value="RVT_2"/>
    <property type="match status" value="1"/>
</dbReference>
<dbReference type="SUPFAM" id="SSF57756">
    <property type="entry name" value="Retrovirus zinc finger-like domains"/>
    <property type="match status" value="1"/>
</dbReference>
<dbReference type="InterPro" id="IPR043502">
    <property type="entry name" value="DNA/RNA_pol_sf"/>
</dbReference>
<dbReference type="SUPFAM" id="SSF53098">
    <property type="entry name" value="Ribonuclease H-like"/>
    <property type="match status" value="1"/>
</dbReference>
<dbReference type="InterPro" id="IPR013103">
    <property type="entry name" value="RVT_2"/>
</dbReference>
<name>A0A251RWD9_HELAN</name>
<feature type="domain" description="Integrase catalytic" evidence="2">
    <location>
        <begin position="451"/>
        <end position="617"/>
    </location>
</feature>
<dbReference type="PROSITE" id="PS50994">
    <property type="entry name" value="INTEGRASE"/>
    <property type="match status" value="1"/>
</dbReference>
<feature type="compositionally biased region" description="Low complexity" evidence="1">
    <location>
        <begin position="818"/>
        <end position="835"/>
    </location>
</feature>
<feature type="compositionally biased region" description="Low complexity" evidence="1">
    <location>
        <begin position="260"/>
        <end position="269"/>
    </location>
</feature>
<feature type="region of interest" description="Disordered" evidence="1">
    <location>
        <begin position="249"/>
        <end position="269"/>
    </location>
</feature>
<feature type="region of interest" description="Disordered" evidence="1">
    <location>
        <begin position="710"/>
        <end position="846"/>
    </location>
</feature>
<dbReference type="InParanoid" id="A0A251RWD9"/>
<dbReference type="SUPFAM" id="SSF56672">
    <property type="entry name" value="DNA/RNA polymerases"/>
    <property type="match status" value="1"/>
</dbReference>
<feature type="compositionally biased region" description="Low complexity" evidence="1">
    <location>
        <begin position="742"/>
        <end position="751"/>
    </location>
</feature>
<dbReference type="Pfam" id="PF25597">
    <property type="entry name" value="SH3_retrovirus"/>
    <property type="match status" value="1"/>
</dbReference>
<dbReference type="Proteomes" id="UP000215914">
    <property type="component" value="Chromosome 17"/>
</dbReference>
<accession>A0A251RWD9</accession>
<dbReference type="InterPro" id="IPR001584">
    <property type="entry name" value="Integrase_cat-core"/>
</dbReference>
<feature type="region of interest" description="Disordered" evidence="1">
    <location>
        <begin position="351"/>
        <end position="373"/>
    </location>
</feature>
<sequence length="1358" mass="152782">MASSSQNTTFPMNGLAPMIAIKLSGSNYIYWHKQMLPILSYQHLLPHVDGSQIAPPPTITKNDKEVDNPEYFSWIQAEQQAIISINASLTEEALAVTVGLTTARDIWVSLETAFCNTSVERVQNLRDNLRVLKKGDKTVAEFGREFKAICDQLHAVGHPVDTMDQLHWFLCGLGKSFESFSTNMRSTRPIPTFVDLLASAESHELFIKNLHSEPAPPSVAFVAQSARPTNQQQHRGNNMSQSHMYRPKNNAQHFRPNRPNRPNFRGNQRMNFGQQQNQFGQQQYHFGQPQYQNYRPPICQLCRKPGHFASQCYHLASYAALALPTDDQLAQAFHAQCNLNATVPDWTSDTGASTHMLPTSTSLENSTPDRRTKQTIAKGCREDGLYVLRDNHEALVSSHSCPKASFEIWHSRLGHVNFDVVSLLKNNGSLSFTSVLPKPGLCSPCELNNKRASSPLELIHCDLWGPSSVKTVDNFSYYVAFVDDYSRFTWLYPLRAKSDFVEALSISIPFVQTQFSSKIKTFQSDGGTEFANNRVRKLFEQNGTFQRMSCPYTPQQNGRVERKHRHIVETGLAMLFHAKLPATYWVDAFSSAVFIINRLPTTLLYGKSPFEILYHQRPNFASFRSFGCRVYPYLRDYTPHKLSPRSIPCIFVGYSSKYKGYLCLDPCTSRIYVTRNARFDEHHYPLDKSTNASPITQLEVTTFIDIQSDDNNATNNHFPNSSTTKPTDPIPNMSLPTPPITVPFFPIPYTTQNNSPHNSDIITSHSDSQYTTSPITALNPSGPSPLNPTTSDHIGPSDPHTPTSTPPTTPSTTPPSSPNSSTGSTCEVSPAHDIPAPVPPPISSHPMITRAKSGIFKPRHLVDLAHTENIPLHKALFATTDPNTFNAASKDEKWVRAMDNEFYALHKNNTWTLVPRPPNVNVAGSKWLFRTKFKADGSVERYKARLVAQGFTQVPGLDYSHTFSPVVKAATVRTVLSLAVINGWMLHQLDVNNAFLHGNLTENVYMEQPKGFVDTQFPSYVCKLNKAIYGLKQAPRAWFHRLSLFLTNNGFSCSRADPSLFIFKRDSCVMYLLVYVDDLILTGNQNSIMTSFISRLNKEFAIKDLGKLNYFLGLEVTYTQHGTSFRDATHYRSIVGALQYLTITRPDIAYAVNQVSQFLHAPTVAHFQEVKRILRYLKGTIALGLHYSRPTHTTLLGYSDADWARCLETRRSTYGYSIFLGGNLISWSAKKQPTVARFSCESEYRAMANTAAEIVWLTHLLQELHALPPDRPTILCDNQSAIFLTQNPVSHKRAKHIDLDYHFLRELVAAGKLATKFVPTKLQVADIFTKSLPSSQFNTFRQMLRIGPPPFSLRGDVR</sequence>
<dbReference type="InterPro" id="IPR036397">
    <property type="entry name" value="RNaseH_sf"/>
</dbReference>